<keyword evidence="1" id="KW-0472">Membrane</keyword>
<evidence type="ECO:0000313" key="4">
    <source>
        <dbReference type="Proteomes" id="UP001595640"/>
    </source>
</evidence>
<evidence type="ECO:0000256" key="1">
    <source>
        <dbReference type="SAM" id="Phobius"/>
    </source>
</evidence>
<proteinExistence type="predicted"/>
<evidence type="ECO:0000313" key="3">
    <source>
        <dbReference type="EMBL" id="MFC3293632.1"/>
    </source>
</evidence>
<feature type="transmembrane region" description="Helical" evidence="1">
    <location>
        <begin position="35"/>
        <end position="56"/>
    </location>
</feature>
<gene>
    <name evidence="3" type="ORF">ACFOEI_16375</name>
</gene>
<feature type="transmembrane region" description="Helical" evidence="1">
    <location>
        <begin position="76"/>
        <end position="105"/>
    </location>
</feature>
<keyword evidence="1" id="KW-1133">Transmembrane helix</keyword>
<accession>A0ABV7M5S9</accession>
<reference evidence="4" key="1">
    <citation type="journal article" date="2019" name="Int. J. Syst. Evol. Microbiol.">
        <title>The Global Catalogue of Microorganisms (GCM) 10K type strain sequencing project: providing services to taxonomists for standard genome sequencing and annotation.</title>
        <authorList>
            <consortium name="The Broad Institute Genomics Platform"/>
            <consortium name="The Broad Institute Genome Sequencing Center for Infectious Disease"/>
            <person name="Wu L."/>
            <person name="Ma J."/>
        </authorList>
    </citation>
    <scope>NUCLEOTIDE SEQUENCE [LARGE SCALE GENOMIC DNA]</scope>
    <source>
        <strain evidence="4">KCTC 12847</strain>
    </source>
</reference>
<keyword evidence="1" id="KW-0812">Transmembrane</keyword>
<feature type="domain" description="DUF1468" evidence="2">
    <location>
        <begin position="16"/>
        <end position="142"/>
    </location>
</feature>
<dbReference type="Proteomes" id="UP001595640">
    <property type="component" value="Unassembled WGS sequence"/>
</dbReference>
<comment type="caution">
    <text evidence="3">The sequence shown here is derived from an EMBL/GenBank/DDBJ whole genome shotgun (WGS) entry which is preliminary data.</text>
</comment>
<organism evidence="3 4">
    <name type="scientific">Modicisalibacter luteus</name>
    <dbReference type="NCBI Taxonomy" id="453962"/>
    <lineage>
        <taxon>Bacteria</taxon>
        <taxon>Pseudomonadati</taxon>
        <taxon>Pseudomonadota</taxon>
        <taxon>Gammaproteobacteria</taxon>
        <taxon>Oceanospirillales</taxon>
        <taxon>Halomonadaceae</taxon>
        <taxon>Modicisalibacter</taxon>
    </lineage>
</organism>
<protein>
    <submittedName>
        <fullName evidence="3">Tripartite tricarboxylate transporter TctB family protein</fullName>
    </submittedName>
</protein>
<dbReference type="Pfam" id="PF07331">
    <property type="entry name" value="TctB"/>
    <property type="match status" value="1"/>
</dbReference>
<dbReference type="EMBL" id="JBHRUH010000031">
    <property type="protein sequence ID" value="MFC3293632.1"/>
    <property type="molecule type" value="Genomic_DNA"/>
</dbReference>
<feature type="transmembrane region" description="Helical" evidence="1">
    <location>
        <begin position="117"/>
        <end position="138"/>
    </location>
</feature>
<name>A0ABV7M5S9_9GAMM</name>
<dbReference type="InterPro" id="IPR009936">
    <property type="entry name" value="DUF1468"/>
</dbReference>
<evidence type="ECO:0000259" key="2">
    <source>
        <dbReference type="Pfam" id="PF07331"/>
    </source>
</evidence>
<keyword evidence="4" id="KW-1185">Reference proteome</keyword>
<dbReference type="RefSeq" id="WP_019017900.1">
    <property type="nucleotide sequence ID" value="NZ_BMXD01000001.1"/>
</dbReference>
<sequence>MRQASVELGVASLGALLSMIGVVHAMGFPRGSAYLPTAVLSLLSLLLVVWSAKALILTLKNCTEAFDIQKAEVKRFVVLIVASIALISVAPWIGFTTTFLLFVPLTGFLLGYRNWKGLVSAGVIFASLVYLVFVTLLSRPLPTELYMRLL</sequence>